<dbReference type="Gene3D" id="1.10.287.130">
    <property type="match status" value="1"/>
</dbReference>
<evidence type="ECO:0000256" key="1">
    <source>
        <dbReference type="ARBA" id="ARBA00000085"/>
    </source>
</evidence>
<keyword evidence="10 11" id="KW-0472">Membrane</keyword>
<evidence type="ECO:0000256" key="4">
    <source>
        <dbReference type="ARBA" id="ARBA00022553"/>
    </source>
</evidence>
<keyword evidence="9" id="KW-0902">Two-component regulatory system</keyword>
<comment type="subcellular location">
    <subcellularLocation>
        <location evidence="2">Membrane</location>
    </subcellularLocation>
</comment>
<keyword evidence="8 11" id="KW-1133">Transmembrane helix</keyword>
<dbReference type="InterPro" id="IPR003660">
    <property type="entry name" value="HAMP_dom"/>
</dbReference>
<name>A0A512IR45_9HYPH</name>
<dbReference type="SMART" id="SM00304">
    <property type="entry name" value="HAMP"/>
    <property type="match status" value="1"/>
</dbReference>
<evidence type="ECO:0000256" key="7">
    <source>
        <dbReference type="ARBA" id="ARBA00022777"/>
    </source>
</evidence>
<organism evidence="14 15">
    <name type="scientific">Methylobacterium haplocladii</name>
    <dbReference type="NCBI Taxonomy" id="1176176"/>
    <lineage>
        <taxon>Bacteria</taxon>
        <taxon>Pseudomonadati</taxon>
        <taxon>Pseudomonadota</taxon>
        <taxon>Alphaproteobacteria</taxon>
        <taxon>Hyphomicrobiales</taxon>
        <taxon>Methylobacteriaceae</taxon>
        <taxon>Methylobacterium</taxon>
    </lineage>
</organism>
<keyword evidence="4" id="KW-0597">Phosphoprotein</keyword>
<dbReference type="EC" id="2.7.13.3" evidence="3"/>
<dbReference type="RefSeq" id="WP_147079223.1">
    <property type="nucleotide sequence ID" value="NZ_BJZT01000028.1"/>
</dbReference>
<feature type="transmembrane region" description="Helical" evidence="11">
    <location>
        <begin position="12"/>
        <end position="34"/>
    </location>
</feature>
<dbReference type="Pfam" id="PF00512">
    <property type="entry name" value="HisKA"/>
    <property type="match status" value="1"/>
</dbReference>
<dbReference type="InterPro" id="IPR004358">
    <property type="entry name" value="Sig_transdc_His_kin-like_C"/>
</dbReference>
<feature type="domain" description="Histidine kinase" evidence="12">
    <location>
        <begin position="242"/>
        <end position="455"/>
    </location>
</feature>
<comment type="catalytic activity">
    <reaction evidence="1">
        <text>ATP + protein L-histidine = ADP + protein N-phospho-L-histidine.</text>
        <dbReference type="EC" id="2.7.13.3"/>
    </reaction>
</comment>
<dbReference type="InterPro" id="IPR003594">
    <property type="entry name" value="HATPase_dom"/>
</dbReference>
<keyword evidence="6 11" id="KW-0812">Transmembrane</keyword>
<dbReference type="GO" id="GO:0005886">
    <property type="term" value="C:plasma membrane"/>
    <property type="evidence" value="ECO:0007669"/>
    <property type="project" value="TreeGrafter"/>
</dbReference>
<gene>
    <name evidence="14" type="ORF">MHA02_25650</name>
</gene>
<dbReference type="InterPro" id="IPR036097">
    <property type="entry name" value="HisK_dim/P_sf"/>
</dbReference>
<dbReference type="OrthoDB" id="9815202at2"/>
<evidence type="ECO:0000259" key="12">
    <source>
        <dbReference type="PROSITE" id="PS50109"/>
    </source>
</evidence>
<evidence type="ECO:0000256" key="8">
    <source>
        <dbReference type="ARBA" id="ARBA00022989"/>
    </source>
</evidence>
<dbReference type="PROSITE" id="PS50885">
    <property type="entry name" value="HAMP"/>
    <property type="match status" value="1"/>
</dbReference>
<dbReference type="GO" id="GO:0000155">
    <property type="term" value="F:phosphorelay sensor kinase activity"/>
    <property type="evidence" value="ECO:0007669"/>
    <property type="project" value="InterPro"/>
</dbReference>
<feature type="transmembrane region" description="Helical" evidence="11">
    <location>
        <begin position="164"/>
        <end position="184"/>
    </location>
</feature>
<dbReference type="Gene3D" id="6.10.340.10">
    <property type="match status" value="1"/>
</dbReference>
<evidence type="ECO:0000259" key="13">
    <source>
        <dbReference type="PROSITE" id="PS50885"/>
    </source>
</evidence>
<dbReference type="Gene3D" id="3.30.565.10">
    <property type="entry name" value="Histidine kinase-like ATPase, C-terminal domain"/>
    <property type="match status" value="1"/>
</dbReference>
<comment type="caution">
    <text evidence="14">The sequence shown here is derived from an EMBL/GenBank/DDBJ whole genome shotgun (WGS) entry which is preliminary data.</text>
</comment>
<dbReference type="InterPro" id="IPR005467">
    <property type="entry name" value="His_kinase_dom"/>
</dbReference>
<evidence type="ECO:0000256" key="10">
    <source>
        <dbReference type="ARBA" id="ARBA00023136"/>
    </source>
</evidence>
<dbReference type="SUPFAM" id="SSF47384">
    <property type="entry name" value="Homodimeric domain of signal transducing histidine kinase"/>
    <property type="match status" value="1"/>
</dbReference>
<feature type="domain" description="HAMP" evidence="13">
    <location>
        <begin position="181"/>
        <end position="234"/>
    </location>
</feature>
<evidence type="ECO:0000313" key="14">
    <source>
        <dbReference type="EMBL" id="GEP00178.1"/>
    </source>
</evidence>
<dbReference type="SUPFAM" id="SSF55874">
    <property type="entry name" value="ATPase domain of HSP90 chaperone/DNA topoisomerase II/histidine kinase"/>
    <property type="match status" value="1"/>
</dbReference>
<evidence type="ECO:0000256" key="9">
    <source>
        <dbReference type="ARBA" id="ARBA00023012"/>
    </source>
</evidence>
<dbReference type="CDD" id="cd06225">
    <property type="entry name" value="HAMP"/>
    <property type="match status" value="1"/>
</dbReference>
<dbReference type="SMART" id="SM00387">
    <property type="entry name" value="HATPase_c"/>
    <property type="match status" value="1"/>
</dbReference>
<dbReference type="EMBL" id="BJZT01000028">
    <property type="protein sequence ID" value="GEP00178.1"/>
    <property type="molecule type" value="Genomic_DNA"/>
</dbReference>
<evidence type="ECO:0000256" key="3">
    <source>
        <dbReference type="ARBA" id="ARBA00012438"/>
    </source>
</evidence>
<dbReference type="AlphaFoldDB" id="A0A512IR45"/>
<accession>A0A512IR45</accession>
<dbReference type="Pfam" id="PF00672">
    <property type="entry name" value="HAMP"/>
    <property type="match status" value="1"/>
</dbReference>
<protein>
    <recommendedName>
        <fullName evidence="3">histidine kinase</fullName>
        <ecNumber evidence="3">2.7.13.3</ecNumber>
    </recommendedName>
</protein>
<dbReference type="SUPFAM" id="SSF158472">
    <property type="entry name" value="HAMP domain-like"/>
    <property type="match status" value="1"/>
</dbReference>
<dbReference type="PANTHER" id="PTHR45436:SF8">
    <property type="entry name" value="HISTIDINE KINASE"/>
    <property type="match status" value="1"/>
</dbReference>
<dbReference type="PROSITE" id="PS50109">
    <property type="entry name" value="HIS_KIN"/>
    <property type="match status" value="1"/>
</dbReference>
<dbReference type="SMART" id="SM00388">
    <property type="entry name" value="HisKA"/>
    <property type="match status" value="1"/>
</dbReference>
<keyword evidence="7 14" id="KW-0418">Kinase</keyword>
<dbReference type="CDD" id="cd00082">
    <property type="entry name" value="HisKA"/>
    <property type="match status" value="1"/>
</dbReference>
<evidence type="ECO:0000256" key="5">
    <source>
        <dbReference type="ARBA" id="ARBA00022679"/>
    </source>
</evidence>
<dbReference type="Proteomes" id="UP000321258">
    <property type="component" value="Unassembled WGS sequence"/>
</dbReference>
<keyword evidence="5" id="KW-0808">Transferase</keyword>
<dbReference type="PRINTS" id="PR00344">
    <property type="entry name" value="BCTRLSENSOR"/>
</dbReference>
<dbReference type="CDD" id="cd00075">
    <property type="entry name" value="HATPase"/>
    <property type="match status" value="1"/>
</dbReference>
<keyword evidence="15" id="KW-1185">Reference proteome</keyword>
<dbReference type="InterPro" id="IPR003661">
    <property type="entry name" value="HisK_dim/P_dom"/>
</dbReference>
<evidence type="ECO:0000256" key="2">
    <source>
        <dbReference type="ARBA" id="ARBA00004370"/>
    </source>
</evidence>
<reference evidence="14 15" key="1">
    <citation type="submission" date="2019-07" db="EMBL/GenBank/DDBJ databases">
        <title>Whole genome shotgun sequence of Methylobacterium haplocladii NBRC 107714.</title>
        <authorList>
            <person name="Hosoyama A."/>
            <person name="Uohara A."/>
            <person name="Ohji S."/>
            <person name="Ichikawa N."/>
        </authorList>
    </citation>
    <scope>NUCLEOTIDE SEQUENCE [LARGE SCALE GENOMIC DNA]</scope>
    <source>
        <strain evidence="14 15">NBRC 107714</strain>
    </source>
</reference>
<proteinExistence type="predicted"/>
<dbReference type="Pfam" id="PF02518">
    <property type="entry name" value="HATPase_c"/>
    <property type="match status" value="1"/>
</dbReference>
<sequence length="456" mass="48912">MAFLRKLVRSAGFRYALLYTVALVCSVAAIGWLVEKAVTDALRVQTRGHVDREISALAVEFVHGGRADLEAALAGRPTGDEARQRFAIVETDGRIVLGDPKLAAFKPSASPSAHAFDDVDRTGSGQPVIVAAQALDDGTTLIVVDDLQSIQDVRAIVKQAFTTALFASAALGLVLGLFVSGALLRRVDAVTRTAEAIIAGDFARRIATTGSGDDFDRLARTFNRMLDWISGLMNNLRQVSNDVAHDLRTPLTRLQQGLQNANRRPSTNAEYRAAVDKAVTEIDGILDIFSALLRIAQIEAGARRAGFRAIDLSLVVRTVAEAYAPAIEDGGRRLICDIDPDMRVNGDKELLTQLFSNVCENALQHTPVGATIRIELRSIDGMARASIADDGPGIPVDERDKVLRRFYRVEKSRGTTGHGLGLTLVAAVADLHGCDLEIADNAPGLRVTATFAPSVA</sequence>
<dbReference type="InterPro" id="IPR036890">
    <property type="entry name" value="HATPase_C_sf"/>
</dbReference>
<evidence type="ECO:0000256" key="6">
    <source>
        <dbReference type="ARBA" id="ARBA00022692"/>
    </source>
</evidence>
<evidence type="ECO:0000313" key="15">
    <source>
        <dbReference type="Proteomes" id="UP000321258"/>
    </source>
</evidence>
<evidence type="ECO:0000256" key="11">
    <source>
        <dbReference type="SAM" id="Phobius"/>
    </source>
</evidence>
<dbReference type="PANTHER" id="PTHR45436">
    <property type="entry name" value="SENSOR HISTIDINE KINASE YKOH"/>
    <property type="match status" value="1"/>
</dbReference>
<dbReference type="InterPro" id="IPR050428">
    <property type="entry name" value="TCS_sensor_his_kinase"/>
</dbReference>